<dbReference type="Pfam" id="PF25087">
    <property type="entry name" value="GMPPB_C"/>
    <property type="match status" value="1"/>
</dbReference>
<name>A0A9D7SHR6_9BACT</name>
<dbReference type="SUPFAM" id="SSF51161">
    <property type="entry name" value="Trimeric LpxA-like enzymes"/>
    <property type="match status" value="1"/>
</dbReference>
<dbReference type="InterPro" id="IPR011004">
    <property type="entry name" value="Trimer_LpxA-like_sf"/>
</dbReference>
<evidence type="ECO:0000259" key="7">
    <source>
        <dbReference type="Pfam" id="PF25087"/>
    </source>
</evidence>
<dbReference type="GO" id="GO:0103118">
    <property type="term" value="F:UDP-3-O-[(3R)-3-hydroxyacyl]-glucosamine N-acyltransferase activity"/>
    <property type="evidence" value="ECO:0007669"/>
    <property type="project" value="UniProtKB-EC"/>
</dbReference>
<evidence type="ECO:0000256" key="5">
    <source>
        <dbReference type="ARBA" id="ARBA00023098"/>
    </source>
</evidence>
<keyword evidence="5" id="KW-0443">Lipid metabolism</keyword>
<dbReference type="PANTHER" id="PTHR43378">
    <property type="entry name" value="UDP-3-O-ACYLGLUCOSAMINE N-ACYLTRANSFERASE"/>
    <property type="match status" value="1"/>
</dbReference>
<evidence type="ECO:0000313" key="8">
    <source>
        <dbReference type="EMBL" id="MBK9797031.1"/>
    </source>
</evidence>
<accession>A0A9D7SHR6</accession>
<proteinExistence type="predicted"/>
<dbReference type="Proteomes" id="UP000886657">
    <property type="component" value="Unassembled WGS sequence"/>
</dbReference>
<dbReference type="InterPro" id="IPR056729">
    <property type="entry name" value="GMPPB_C"/>
</dbReference>
<keyword evidence="2" id="KW-0441">Lipid A biosynthesis</keyword>
<feature type="domain" description="Mannose-1-phosphate guanyltransferase C-terminal" evidence="7">
    <location>
        <begin position="112"/>
        <end position="191"/>
    </location>
</feature>
<dbReference type="InterPro" id="IPR018357">
    <property type="entry name" value="Hexapep_transf_CS"/>
</dbReference>
<keyword evidence="6 8" id="KW-0012">Acyltransferase</keyword>
<evidence type="ECO:0000256" key="4">
    <source>
        <dbReference type="ARBA" id="ARBA00022737"/>
    </source>
</evidence>
<keyword evidence="1" id="KW-0444">Lipid biosynthesis</keyword>
<keyword evidence="4" id="KW-0677">Repeat</keyword>
<dbReference type="GO" id="GO:0016410">
    <property type="term" value="F:N-acyltransferase activity"/>
    <property type="evidence" value="ECO:0007669"/>
    <property type="project" value="InterPro"/>
</dbReference>
<gene>
    <name evidence="8" type="primary">lpxD</name>
    <name evidence="8" type="ORF">IPP58_11140</name>
</gene>
<comment type="caution">
    <text evidence="8">The sequence shown here is derived from an EMBL/GenBank/DDBJ whole genome shotgun (WGS) entry which is preliminary data.</text>
</comment>
<evidence type="ECO:0000313" key="9">
    <source>
        <dbReference type="Proteomes" id="UP000886657"/>
    </source>
</evidence>
<dbReference type="PANTHER" id="PTHR43378:SF2">
    <property type="entry name" value="UDP-3-O-ACYLGLUCOSAMINE N-ACYLTRANSFERASE 1, MITOCHONDRIAL-RELATED"/>
    <property type="match status" value="1"/>
</dbReference>
<dbReference type="Gene3D" id="2.160.10.10">
    <property type="entry name" value="Hexapeptide repeat proteins"/>
    <property type="match status" value="1"/>
</dbReference>
<dbReference type="AlphaFoldDB" id="A0A9D7SHR6"/>
<keyword evidence="3 8" id="KW-0808">Transferase</keyword>
<protein>
    <submittedName>
        <fullName evidence="8">UDP-3-O-(3-hydroxymyristoyl)glucosamine N-acyltransferase</fullName>
        <ecNumber evidence="8">2.3.1.191</ecNumber>
    </submittedName>
</protein>
<evidence type="ECO:0000256" key="3">
    <source>
        <dbReference type="ARBA" id="ARBA00022679"/>
    </source>
</evidence>
<evidence type="ECO:0000256" key="2">
    <source>
        <dbReference type="ARBA" id="ARBA00022556"/>
    </source>
</evidence>
<dbReference type="NCBIfam" id="NF002060">
    <property type="entry name" value="PRK00892.1"/>
    <property type="match status" value="1"/>
</dbReference>
<evidence type="ECO:0000256" key="6">
    <source>
        <dbReference type="ARBA" id="ARBA00023315"/>
    </source>
</evidence>
<dbReference type="GO" id="GO:0016020">
    <property type="term" value="C:membrane"/>
    <property type="evidence" value="ECO:0007669"/>
    <property type="project" value="GOC"/>
</dbReference>
<dbReference type="EMBL" id="JADKIO010000008">
    <property type="protein sequence ID" value="MBK9797031.1"/>
    <property type="molecule type" value="Genomic_DNA"/>
</dbReference>
<sequence>MRVRCDQMAEDMDHLFHRTQGNLRVFLDRAVPPERADGSSLVFAADEAMLHMALAAGAGAIVLPRKLEPLIPGDSTAAFLVAKHLKVAMALILQRCFDDSRAKFPQDPPIDPRAFVSPEAVIGAGARIAAGAFVGPRAVIGAGAMIGPGCVIEEDARVGAGTILHALVFVGRRCEVGERCEIHPNTTLGSDGYAYAQDERGHHHKVPQLGIVVIEDDVEIQSNCAIDRAAFDTTRIGRGSKLDNLCHIAHNCQVGQHVLLTGGFFMAGSSSVGDHCVTGGRATLTDHVSVCAGVQLGGLSAVTKSVTEPGAYSGYPLQPMKQFLRTTSTLAHLPEMRKRLAELEKKVLELERVRT</sequence>
<dbReference type="InterPro" id="IPR007691">
    <property type="entry name" value="LpxD"/>
</dbReference>
<dbReference type="NCBIfam" id="TIGR01853">
    <property type="entry name" value="lipid_A_lpxD"/>
    <property type="match status" value="1"/>
</dbReference>
<reference evidence="8" key="1">
    <citation type="submission" date="2020-10" db="EMBL/GenBank/DDBJ databases">
        <title>Connecting structure to function with the recovery of over 1000 high-quality activated sludge metagenome-assembled genomes encoding full-length rRNA genes using long-read sequencing.</title>
        <authorList>
            <person name="Singleton C.M."/>
            <person name="Petriglieri F."/>
            <person name="Kristensen J.M."/>
            <person name="Kirkegaard R.H."/>
            <person name="Michaelsen T.Y."/>
            <person name="Andersen M.H."/>
            <person name="Karst S.M."/>
            <person name="Dueholm M.S."/>
            <person name="Nielsen P.H."/>
            <person name="Albertsen M."/>
        </authorList>
    </citation>
    <scope>NUCLEOTIDE SEQUENCE</scope>
    <source>
        <strain evidence="8">Skiv_18-Q3-R9-52_MAXAC.067</strain>
    </source>
</reference>
<evidence type="ECO:0000256" key="1">
    <source>
        <dbReference type="ARBA" id="ARBA00022516"/>
    </source>
</evidence>
<organism evidence="8 9">
    <name type="scientific">Candidatus Geothrix skivensis</name>
    <dbReference type="NCBI Taxonomy" id="2954439"/>
    <lineage>
        <taxon>Bacteria</taxon>
        <taxon>Pseudomonadati</taxon>
        <taxon>Acidobacteriota</taxon>
        <taxon>Holophagae</taxon>
        <taxon>Holophagales</taxon>
        <taxon>Holophagaceae</taxon>
        <taxon>Geothrix</taxon>
    </lineage>
</organism>
<dbReference type="EC" id="2.3.1.191" evidence="8"/>
<dbReference type="CDD" id="cd03352">
    <property type="entry name" value="LbH_LpxD"/>
    <property type="match status" value="1"/>
</dbReference>
<dbReference type="PROSITE" id="PS00101">
    <property type="entry name" value="HEXAPEP_TRANSFERASES"/>
    <property type="match status" value="1"/>
</dbReference>
<dbReference type="GO" id="GO:0009245">
    <property type="term" value="P:lipid A biosynthetic process"/>
    <property type="evidence" value="ECO:0007669"/>
    <property type="project" value="UniProtKB-KW"/>
</dbReference>